<evidence type="ECO:0000313" key="1">
    <source>
        <dbReference type="EMBL" id="REJ11140.1"/>
    </source>
</evidence>
<dbReference type="RefSeq" id="WP_115822125.1">
    <property type="nucleotide sequence ID" value="NZ_QUAE01000001.1"/>
</dbReference>
<name>A0A3E0JE60_9BACI</name>
<dbReference type="InterPro" id="IPR009776">
    <property type="entry name" value="Spore_0_M"/>
</dbReference>
<reference evidence="1 2" key="1">
    <citation type="submission" date="2018-08" db="EMBL/GenBank/DDBJ databases">
        <title>Genome sequence of Halobacillus trueperi KCTC 3686.</title>
        <authorList>
            <person name="Cho K.H."/>
            <person name="Kwak M.-J."/>
            <person name="Kim B.-Y."/>
            <person name="Chun J."/>
        </authorList>
    </citation>
    <scope>NUCLEOTIDE SEQUENCE [LARGE SCALE GENOMIC DNA]</scope>
    <source>
        <strain evidence="1 2">KCTC 3686</strain>
    </source>
</reference>
<sequence>MLTKWMNGLRIGKPKVDLVLDSKGEDPYVLSGIFQLSGSWRKQNIKRLECDLVVVERGMKPVLVEPVTTVLMTRTMEAGGYDEYPFRYELPRNLPLLSEGKSYKLQTRLVYENNAKSFDHDEIVVN</sequence>
<organism evidence="1 2">
    <name type="scientific">Halobacillus trueperi</name>
    <dbReference type="NCBI Taxonomy" id="156205"/>
    <lineage>
        <taxon>Bacteria</taxon>
        <taxon>Bacillati</taxon>
        <taxon>Bacillota</taxon>
        <taxon>Bacilli</taxon>
        <taxon>Bacillales</taxon>
        <taxon>Bacillaceae</taxon>
        <taxon>Halobacillus</taxon>
    </lineage>
</organism>
<proteinExistence type="predicted"/>
<comment type="caution">
    <text evidence="1">The sequence shown here is derived from an EMBL/GenBank/DDBJ whole genome shotgun (WGS) entry which is preliminary data.</text>
</comment>
<evidence type="ECO:0000313" key="2">
    <source>
        <dbReference type="Proteomes" id="UP000256305"/>
    </source>
</evidence>
<protein>
    <submittedName>
        <fullName evidence="1">Sporulation protein</fullName>
    </submittedName>
</protein>
<dbReference type="Proteomes" id="UP000256305">
    <property type="component" value="Unassembled WGS sequence"/>
</dbReference>
<gene>
    <name evidence="1" type="ORF">DYE48_01720</name>
</gene>
<dbReference type="EMBL" id="QUAE01000001">
    <property type="protein sequence ID" value="REJ11140.1"/>
    <property type="molecule type" value="Genomic_DNA"/>
</dbReference>
<accession>A0A3E0JE60</accession>
<keyword evidence="2" id="KW-1185">Reference proteome</keyword>
<dbReference type="Pfam" id="PF07070">
    <property type="entry name" value="Spo0M"/>
    <property type="match status" value="1"/>
</dbReference>
<dbReference type="AlphaFoldDB" id="A0A3E0JE60"/>